<name>A0A1G8PQ06_9RHOB</name>
<keyword evidence="2" id="KW-1185">Reference proteome</keyword>
<proteinExistence type="predicted"/>
<accession>A0A1G8PQ06</accession>
<reference evidence="1 2" key="1">
    <citation type="submission" date="2016-10" db="EMBL/GenBank/DDBJ databases">
        <authorList>
            <person name="de Groot N.N."/>
        </authorList>
    </citation>
    <scope>NUCLEOTIDE SEQUENCE [LARGE SCALE GENOMIC DNA]</scope>
    <source>
        <strain evidence="1 2">DSM 25294</strain>
    </source>
</reference>
<protein>
    <submittedName>
        <fullName evidence="1">GrpB domain, predicted nucleotidyltransferase, UPF0157 family</fullName>
    </submittedName>
</protein>
<dbReference type="RefSeq" id="WP_244520623.1">
    <property type="nucleotide sequence ID" value="NZ_FNEK01000009.1"/>
</dbReference>
<dbReference type="PANTHER" id="PTHR34822:SF1">
    <property type="entry name" value="GRPB FAMILY PROTEIN"/>
    <property type="match status" value="1"/>
</dbReference>
<evidence type="ECO:0000313" key="2">
    <source>
        <dbReference type="Proteomes" id="UP000199382"/>
    </source>
</evidence>
<dbReference type="GO" id="GO:0016740">
    <property type="term" value="F:transferase activity"/>
    <property type="evidence" value="ECO:0007669"/>
    <property type="project" value="UniProtKB-KW"/>
</dbReference>
<dbReference type="SUPFAM" id="SSF81301">
    <property type="entry name" value="Nucleotidyltransferase"/>
    <property type="match status" value="1"/>
</dbReference>
<dbReference type="Proteomes" id="UP000199382">
    <property type="component" value="Unassembled WGS sequence"/>
</dbReference>
<dbReference type="InterPro" id="IPR043519">
    <property type="entry name" value="NT_sf"/>
</dbReference>
<dbReference type="EMBL" id="FNEK01000009">
    <property type="protein sequence ID" value="SDI94601.1"/>
    <property type="molecule type" value="Genomic_DNA"/>
</dbReference>
<keyword evidence="1" id="KW-0808">Transferase</keyword>
<evidence type="ECO:0000313" key="1">
    <source>
        <dbReference type="EMBL" id="SDI94601.1"/>
    </source>
</evidence>
<dbReference type="STRING" id="571298.SAMN04488026_100969"/>
<sequence length="175" mass="19312">MRIDILPYDPAWADMAAKETERWEKALGTALREVHHIGSTAVPGLSAMPVIDLIPVIAPTIDLDALQTLVNAMGYEWLGEHGLPRRRYCRRSSPANGKHLVQAHCWPVGDSAILRHLAFRDALRADPLLRGAYETRKRHCASLHRDDSAAYAACKSGWINTAEARALKARAGEDG</sequence>
<dbReference type="PANTHER" id="PTHR34822">
    <property type="entry name" value="GRPB DOMAIN PROTEIN (AFU_ORTHOLOGUE AFUA_1G01530)"/>
    <property type="match status" value="1"/>
</dbReference>
<organism evidence="1 2">
    <name type="scientific">Aliiruegeria lutimaris</name>
    <dbReference type="NCBI Taxonomy" id="571298"/>
    <lineage>
        <taxon>Bacteria</taxon>
        <taxon>Pseudomonadati</taxon>
        <taxon>Pseudomonadota</taxon>
        <taxon>Alphaproteobacteria</taxon>
        <taxon>Rhodobacterales</taxon>
        <taxon>Roseobacteraceae</taxon>
        <taxon>Aliiruegeria</taxon>
    </lineage>
</organism>
<dbReference type="Gene3D" id="3.30.460.10">
    <property type="entry name" value="Beta Polymerase, domain 2"/>
    <property type="match status" value="1"/>
</dbReference>
<dbReference type="InterPro" id="IPR007344">
    <property type="entry name" value="GrpB/CoaE"/>
</dbReference>
<gene>
    <name evidence="1" type="ORF">SAMN04488026_100969</name>
</gene>
<dbReference type="Pfam" id="PF04229">
    <property type="entry name" value="GrpB"/>
    <property type="match status" value="1"/>
</dbReference>
<dbReference type="AlphaFoldDB" id="A0A1G8PQ06"/>